<dbReference type="VEuPathDB" id="FungiDB:AeMF1_012997"/>
<dbReference type="Pfam" id="PF00069">
    <property type="entry name" value="Pkinase"/>
    <property type="match status" value="1"/>
</dbReference>
<dbReference type="GO" id="GO:0043657">
    <property type="term" value="C:host cell"/>
    <property type="evidence" value="ECO:0007669"/>
    <property type="project" value="UniProtKB-SubCell"/>
</dbReference>
<evidence type="ECO:0000256" key="3">
    <source>
        <dbReference type="ARBA" id="ARBA00022525"/>
    </source>
</evidence>
<evidence type="ECO:0000259" key="4">
    <source>
        <dbReference type="PROSITE" id="PS50011"/>
    </source>
</evidence>
<accession>A0A6G0W9J0</accession>
<keyword evidence="6" id="KW-1185">Reference proteome</keyword>
<dbReference type="GO" id="GO:0004674">
    <property type="term" value="F:protein serine/threonine kinase activity"/>
    <property type="evidence" value="ECO:0007669"/>
    <property type="project" value="TreeGrafter"/>
</dbReference>
<dbReference type="Proteomes" id="UP000481153">
    <property type="component" value="Unassembled WGS sequence"/>
</dbReference>
<dbReference type="GO" id="GO:0005737">
    <property type="term" value="C:cytoplasm"/>
    <property type="evidence" value="ECO:0007669"/>
    <property type="project" value="TreeGrafter"/>
</dbReference>
<protein>
    <recommendedName>
        <fullName evidence="4">Protein kinase domain-containing protein</fullName>
    </recommendedName>
</protein>
<dbReference type="Pfam" id="PF20147">
    <property type="entry name" value="Crinkler"/>
    <property type="match status" value="1"/>
</dbReference>
<dbReference type="GO" id="GO:0005634">
    <property type="term" value="C:nucleus"/>
    <property type="evidence" value="ECO:0007669"/>
    <property type="project" value="TreeGrafter"/>
</dbReference>
<dbReference type="GO" id="GO:0044773">
    <property type="term" value="P:mitotic DNA damage checkpoint signaling"/>
    <property type="evidence" value="ECO:0007669"/>
    <property type="project" value="TreeGrafter"/>
</dbReference>
<keyword evidence="3" id="KW-0964">Secreted</keyword>
<dbReference type="InterPro" id="IPR045379">
    <property type="entry name" value="Crinkler_N"/>
</dbReference>
<dbReference type="InterPro" id="IPR000719">
    <property type="entry name" value="Prot_kinase_dom"/>
</dbReference>
<dbReference type="InterPro" id="IPR011009">
    <property type="entry name" value="Kinase-like_dom_sf"/>
</dbReference>
<organism evidence="5 6">
    <name type="scientific">Aphanomyces euteiches</name>
    <dbReference type="NCBI Taxonomy" id="100861"/>
    <lineage>
        <taxon>Eukaryota</taxon>
        <taxon>Sar</taxon>
        <taxon>Stramenopiles</taxon>
        <taxon>Oomycota</taxon>
        <taxon>Saprolegniomycetes</taxon>
        <taxon>Saprolegniales</taxon>
        <taxon>Verrucalvaceae</taxon>
        <taxon>Aphanomyces</taxon>
    </lineage>
</organism>
<reference evidence="5 6" key="1">
    <citation type="submission" date="2019-07" db="EMBL/GenBank/DDBJ databases">
        <title>Genomics analysis of Aphanomyces spp. identifies a new class of oomycete effector associated with host adaptation.</title>
        <authorList>
            <person name="Gaulin E."/>
        </authorList>
    </citation>
    <scope>NUCLEOTIDE SEQUENCE [LARGE SCALE GENOMIC DNA]</scope>
    <source>
        <strain evidence="5 6">ATCC 201684</strain>
    </source>
</reference>
<dbReference type="EMBL" id="VJMJ01000294">
    <property type="protein sequence ID" value="KAF0723862.1"/>
    <property type="molecule type" value="Genomic_DNA"/>
</dbReference>
<dbReference type="PROSITE" id="PS50011">
    <property type="entry name" value="PROTEIN_KINASE_DOM"/>
    <property type="match status" value="1"/>
</dbReference>
<proteinExistence type="predicted"/>
<dbReference type="AlphaFoldDB" id="A0A6G0W9J0"/>
<evidence type="ECO:0000256" key="2">
    <source>
        <dbReference type="ARBA" id="ARBA00004613"/>
    </source>
</evidence>
<comment type="caution">
    <text evidence="5">The sequence shown here is derived from an EMBL/GenBank/DDBJ whole genome shotgun (WGS) entry which is preliminary data.</text>
</comment>
<dbReference type="VEuPathDB" id="FungiDB:AeMF1_012998"/>
<sequence>MAEVELWCGEYGKGTTFPVMIALDAKVNALQHAIVQKKSPVNSRFNVDPEDLTLYLAGTKDGDKTTWLADDGNTENVLKGQIDKKYERMFPSCTLEECFGAEFQPGREQIHVLVELPQISAGITSETPVTAQAQQISSIDDDDWTSEWLSEFRKSQIEPQDLPSLGKLAEFTESELQVKIPIQDRLRGQWLAKMDVPNPGLINKLFRIDNEKPCLTLVNDVIRRVVKPVKTGTSEASFIGLWGDLICQVLDFVIDGLSDRDTSRGSSTGLNRPDFIFIVDSVCVFRGEEKAPGFPIENPKQELVTKLDWTYGKVPYLLGYAAVSYHIALCAITCEDDAVSATELGRYDLQSLEGRFQWLLAILNVARLFKSLACLCPDSARGEFRRINRNHGITIYFDHSSVFKLFPEELYQNAKHHVEAVYDVLERHKVPHVDSLVRKTTKENTLVFKPRGEERKPANLVELFQALVNVLEALVKLHAASWMHRDIRWPNVMKRLDANSWFLIDFMDAAKSPQNGSSDFHLTKEEHAPEIFQDNGHHTTAVDVWAVGLLIRKSRIDEWNDKGKERTKFLNDLMQEDPLKRPTAQEALAQLRQLEQAYNQPQCGKGKKRQRRK</sequence>
<evidence type="ECO:0000313" key="5">
    <source>
        <dbReference type="EMBL" id="KAF0723862.1"/>
    </source>
</evidence>
<feature type="domain" description="Protein kinase" evidence="4">
    <location>
        <begin position="305"/>
        <end position="613"/>
    </location>
</feature>
<evidence type="ECO:0000313" key="6">
    <source>
        <dbReference type="Proteomes" id="UP000481153"/>
    </source>
</evidence>
<evidence type="ECO:0000256" key="1">
    <source>
        <dbReference type="ARBA" id="ARBA00004340"/>
    </source>
</evidence>
<dbReference type="PANTHER" id="PTHR44167">
    <property type="entry name" value="OVARIAN-SPECIFIC SERINE/THREONINE-PROTEIN KINASE LOK-RELATED"/>
    <property type="match status" value="1"/>
</dbReference>
<dbReference type="PANTHER" id="PTHR44167:SF24">
    <property type="entry name" value="SERINE_THREONINE-PROTEIN KINASE CHK2"/>
    <property type="match status" value="1"/>
</dbReference>
<dbReference type="Gene3D" id="1.10.510.10">
    <property type="entry name" value="Transferase(Phosphotransferase) domain 1"/>
    <property type="match status" value="1"/>
</dbReference>
<gene>
    <name evidence="5" type="ORF">Ae201684_017356</name>
</gene>
<dbReference type="SUPFAM" id="SSF56112">
    <property type="entry name" value="Protein kinase-like (PK-like)"/>
    <property type="match status" value="1"/>
</dbReference>
<name>A0A6G0W9J0_9STRA</name>
<comment type="subcellular location">
    <subcellularLocation>
        <location evidence="1">Host cell</location>
    </subcellularLocation>
    <subcellularLocation>
        <location evidence="2">Secreted</location>
    </subcellularLocation>
</comment>
<dbReference type="GO" id="GO:0005524">
    <property type="term" value="F:ATP binding"/>
    <property type="evidence" value="ECO:0007669"/>
    <property type="project" value="InterPro"/>
</dbReference>
<dbReference type="GO" id="GO:0005576">
    <property type="term" value="C:extracellular region"/>
    <property type="evidence" value="ECO:0007669"/>
    <property type="project" value="UniProtKB-SubCell"/>
</dbReference>